<dbReference type="InterPro" id="IPR048351">
    <property type="entry name" value="SOK_DIX"/>
</dbReference>
<evidence type="ECO:0000256" key="6">
    <source>
        <dbReference type="ARBA" id="ARBA00023306"/>
    </source>
</evidence>
<evidence type="ECO:0000259" key="10">
    <source>
        <dbReference type="Pfam" id="PF06136"/>
    </source>
</evidence>
<evidence type="ECO:0000256" key="9">
    <source>
        <dbReference type="SAM" id="MobiDB-lite"/>
    </source>
</evidence>
<evidence type="ECO:0000256" key="4">
    <source>
        <dbReference type="ARBA" id="ARBA00022618"/>
    </source>
</evidence>
<reference evidence="11" key="1">
    <citation type="journal article" date="2014" name="Nat. Genet.">
        <title>The genome of the stress-tolerant wild tomato species Solanum pennellii.</title>
        <authorList>
            <person name="Bolger A."/>
            <person name="Scossa F."/>
            <person name="Bolger M.E."/>
            <person name="Lanz C."/>
            <person name="Maumus F."/>
            <person name="Tohge T."/>
            <person name="Quesneville H."/>
            <person name="Alseekh S."/>
            <person name="Sorensen I."/>
            <person name="Lichtenstein G."/>
            <person name="Fich E.A."/>
            <person name="Conte M."/>
            <person name="Keller H."/>
            <person name="Schneeberger K."/>
            <person name="Schwacke R."/>
            <person name="Ofner I."/>
            <person name="Vrebalov J."/>
            <person name="Xu Y."/>
            <person name="Osorio S."/>
            <person name="Aflitos S.A."/>
            <person name="Schijlen E."/>
            <person name="Jimenez-Gomez J.M."/>
            <person name="Ryngajllo M."/>
            <person name="Kimura S."/>
            <person name="Kumar R."/>
            <person name="Koenig D."/>
            <person name="Headland L.R."/>
            <person name="Maloof J.N."/>
            <person name="Sinha N."/>
            <person name="van Ham R.C."/>
            <person name="Lankhorst R.K."/>
            <person name="Mao L."/>
            <person name="Vogel A."/>
            <person name="Arsova B."/>
            <person name="Panstruga R."/>
            <person name="Fei Z."/>
            <person name="Rose J.K."/>
            <person name="Zamir D."/>
            <person name="Carrari F."/>
            <person name="Giovannoni J.J."/>
            <person name="Weigel D."/>
            <person name="Usadel B."/>
            <person name="Fernie A.R."/>
        </authorList>
    </citation>
    <scope>NUCLEOTIDE SEQUENCE [LARGE SCALE GENOMIC DNA]</scope>
    <source>
        <strain evidence="11">cv. LA0716</strain>
    </source>
</reference>
<dbReference type="InterPro" id="IPR021182">
    <property type="entry name" value="SOK_magnoliopsida"/>
</dbReference>
<keyword evidence="2" id="KW-0217">Developmental protein</keyword>
<feature type="region of interest" description="Disordered" evidence="9">
    <location>
        <begin position="177"/>
        <end position="229"/>
    </location>
</feature>
<keyword evidence="3" id="KW-1003">Cell membrane</keyword>
<feature type="domain" description="SOSEKI DIX-like" evidence="10">
    <location>
        <begin position="36"/>
        <end position="125"/>
    </location>
</feature>
<dbReference type="PANTHER" id="PTHR31083:SF44">
    <property type="entry name" value="PROTEIN UPSTREAM OF FLC-LIKE"/>
    <property type="match status" value="1"/>
</dbReference>
<comment type="similarity">
    <text evidence="7">Belongs to the SOSEKI family.</text>
</comment>
<feature type="compositionally biased region" description="Acidic residues" evidence="9">
    <location>
        <begin position="202"/>
        <end position="212"/>
    </location>
</feature>
<sequence length="419" mass="46932">MATFVRAKDQNGKDRETSNKVWIENPNHKLKSERKVPVVYYLTRNGQLEHPHFMEVPISSPDDGLYLRDVINRLNFLRGKGIASLYSWSAKRSYRNGFVWHDLADHDFIYPAHGQEYVLKGSQLVEGATTLSTSKNQVSEVRKLSEFPAVSRRRNQSWCSADFHEYRVYKAESSSNEYSGKAAADASTQTDDRRRRRREIGIAEEEEEEDYQSTEVSISPPPSDSSPETLETLMKADGKVIVRPETDETANTNESNGKSRGSSVLMQLLSCGSMSFKDCGPGGYGKDHGLSLISHYKSRVPRGPGLHSVAEITEHQGITKLEDKEEYLSGSLIETNKDEYPALKRSSSWNADRSAKLEIREKEIEGVRAKCIPRRPKNQSSRKELGRSIDLSCVSSGASISSSSSSQHGSKRLVVPPQL</sequence>
<reference evidence="12" key="2">
    <citation type="submission" date="2025-08" db="UniProtKB">
        <authorList>
            <consortium name="RefSeq"/>
        </authorList>
    </citation>
    <scope>IDENTIFICATION</scope>
</reference>
<dbReference type="Pfam" id="PF06136">
    <property type="entry name" value="SOK"/>
    <property type="match status" value="1"/>
</dbReference>
<protein>
    <submittedName>
        <fullName evidence="12">Protein UPSTREAM OF FLC</fullName>
    </submittedName>
</protein>
<dbReference type="RefSeq" id="XP_015057297.1">
    <property type="nucleotide sequence ID" value="XM_015201811.2"/>
</dbReference>
<evidence type="ECO:0000256" key="2">
    <source>
        <dbReference type="ARBA" id="ARBA00022473"/>
    </source>
</evidence>
<evidence type="ECO:0000313" key="12">
    <source>
        <dbReference type="RefSeq" id="XP_015057297.1"/>
    </source>
</evidence>
<evidence type="ECO:0000256" key="7">
    <source>
        <dbReference type="ARBA" id="ARBA00024211"/>
    </source>
</evidence>
<accession>A0ABM1FIG0</accession>
<evidence type="ECO:0000313" key="11">
    <source>
        <dbReference type="Proteomes" id="UP000694930"/>
    </source>
</evidence>
<keyword evidence="11" id="KW-1185">Reference proteome</keyword>
<proteinExistence type="inferred from homology"/>
<evidence type="ECO:0000256" key="5">
    <source>
        <dbReference type="ARBA" id="ARBA00023136"/>
    </source>
</evidence>
<keyword evidence="6" id="KW-0131">Cell cycle</keyword>
<comment type="subcellular location">
    <subcellularLocation>
        <location evidence="1">Cell membrane</location>
        <topology evidence="1">Peripheral membrane protein</topology>
        <orientation evidence="1">Cytoplasmic side</orientation>
    </subcellularLocation>
</comment>
<dbReference type="Proteomes" id="UP000694930">
    <property type="component" value="Chromosome 11"/>
</dbReference>
<dbReference type="InterPro" id="IPR010369">
    <property type="entry name" value="SOK"/>
</dbReference>
<keyword evidence="4" id="KW-0132">Cell division</keyword>
<evidence type="ECO:0000256" key="8">
    <source>
        <dbReference type="ARBA" id="ARBA00046534"/>
    </source>
</evidence>
<feature type="compositionally biased region" description="Low complexity" evidence="9">
    <location>
        <begin position="395"/>
        <end position="408"/>
    </location>
</feature>
<comment type="subunit">
    <text evidence="8">Homodimer. Forms long polymer filaments with other SOKs proteins polymers (e.g. SOK1, SOK2, SOK3 and SOK4) crucial for polar localization and biological activity. Binds to ANGUSTIFOLIA (AN).</text>
</comment>
<keyword evidence="5" id="KW-0472">Membrane</keyword>
<evidence type="ECO:0000256" key="1">
    <source>
        <dbReference type="ARBA" id="ARBA00004413"/>
    </source>
</evidence>
<name>A0ABM1FIG0_SOLPN</name>
<dbReference type="PANTHER" id="PTHR31083">
    <property type="entry name" value="UPSTREAM OF FLC PROTEIN (DUF966)"/>
    <property type="match status" value="1"/>
</dbReference>
<gene>
    <name evidence="12" type="primary">LOC107003472</name>
</gene>
<dbReference type="GeneID" id="107003472"/>
<organism evidence="11 12">
    <name type="scientific">Solanum pennellii</name>
    <name type="common">Tomato</name>
    <name type="synonym">Lycopersicon pennellii</name>
    <dbReference type="NCBI Taxonomy" id="28526"/>
    <lineage>
        <taxon>Eukaryota</taxon>
        <taxon>Viridiplantae</taxon>
        <taxon>Streptophyta</taxon>
        <taxon>Embryophyta</taxon>
        <taxon>Tracheophyta</taxon>
        <taxon>Spermatophyta</taxon>
        <taxon>Magnoliopsida</taxon>
        <taxon>eudicotyledons</taxon>
        <taxon>Gunneridae</taxon>
        <taxon>Pentapetalae</taxon>
        <taxon>asterids</taxon>
        <taxon>lamiids</taxon>
        <taxon>Solanales</taxon>
        <taxon>Solanaceae</taxon>
        <taxon>Solanoideae</taxon>
        <taxon>Solaneae</taxon>
        <taxon>Solanum</taxon>
        <taxon>Solanum subgen. Lycopersicon</taxon>
    </lineage>
</organism>
<feature type="region of interest" description="Disordered" evidence="9">
    <location>
        <begin position="395"/>
        <end position="419"/>
    </location>
</feature>
<evidence type="ECO:0000256" key="3">
    <source>
        <dbReference type="ARBA" id="ARBA00022475"/>
    </source>
</evidence>
<dbReference type="PIRSF" id="PIRSF031043">
    <property type="entry name" value="UCP031043"/>
    <property type="match status" value="1"/>
</dbReference>